<sequence length="310" mass="34894">MFRHHRYIAAFALSLALCCLTPLAMPQTAVASQIKLVVNKVPITSYDIAKRTAFLKLQRKKGNLRKMAEEELIEDALKRSAWESTRIRIADAEVDAYFARFAKSNKLTAAQLTQVLGQSGVTAQHYKEFIRTQMGWGQYVRARLAAEKRKDDNDITKKILARGGEKPTATEYILQQVIFVVPQAERGSRLAARTKEAEAMRQRFQNCESTPEFARGLMDVTVRNLGRKLAPELPGDWASHIKGLEQGQTTKVRQTDRGAEFIAVCRTRAVSDDRAAEMVWDAEDNASGQGAETQEKILAELREKANIQRK</sequence>
<feature type="domain" description="SurA N-terminal" evidence="4">
    <location>
        <begin position="64"/>
        <end position="134"/>
    </location>
</feature>
<evidence type="ECO:0000256" key="1">
    <source>
        <dbReference type="ARBA" id="ARBA00022729"/>
    </source>
</evidence>
<organism evidence="5 6">
    <name type="scientific">Notoacmeibacter marinus</name>
    <dbReference type="NCBI Taxonomy" id="1876515"/>
    <lineage>
        <taxon>Bacteria</taxon>
        <taxon>Pseudomonadati</taxon>
        <taxon>Pseudomonadota</taxon>
        <taxon>Alphaproteobacteria</taxon>
        <taxon>Hyphomicrobiales</taxon>
        <taxon>Notoacmeibacteraceae</taxon>
        <taxon>Notoacmeibacter</taxon>
    </lineage>
</organism>
<dbReference type="RefSeq" id="WP_094078098.1">
    <property type="nucleotide sequence ID" value="NZ_NBYO01000003.1"/>
</dbReference>
<feature type="chain" id="PRO_5012218101" evidence="3">
    <location>
        <begin position="25"/>
        <end position="310"/>
    </location>
</feature>
<dbReference type="AlphaFoldDB" id="A0A231UTQ2"/>
<dbReference type="PANTHER" id="PTHR47637">
    <property type="entry name" value="CHAPERONE SURA"/>
    <property type="match status" value="1"/>
</dbReference>
<name>A0A231UTQ2_9HYPH</name>
<dbReference type="SUPFAM" id="SSF109998">
    <property type="entry name" value="Triger factor/SurA peptide-binding domain-like"/>
    <property type="match status" value="1"/>
</dbReference>
<dbReference type="Gene3D" id="1.10.4030.10">
    <property type="entry name" value="Porin chaperone SurA, peptide-binding domain"/>
    <property type="match status" value="1"/>
</dbReference>
<keyword evidence="1 3" id="KW-0732">Signal</keyword>
<dbReference type="EMBL" id="NBYO01000003">
    <property type="protein sequence ID" value="OXS99318.1"/>
    <property type="molecule type" value="Genomic_DNA"/>
</dbReference>
<evidence type="ECO:0000313" key="6">
    <source>
        <dbReference type="Proteomes" id="UP000215405"/>
    </source>
</evidence>
<gene>
    <name evidence="5" type="ORF">B7H23_14185</name>
</gene>
<evidence type="ECO:0000313" key="5">
    <source>
        <dbReference type="EMBL" id="OXS99318.1"/>
    </source>
</evidence>
<evidence type="ECO:0000256" key="3">
    <source>
        <dbReference type="SAM" id="SignalP"/>
    </source>
</evidence>
<dbReference type="Proteomes" id="UP000215405">
    <property type="component" value="Unassembled WGS sequence"/>
</dbReference>
<proteinExistence type="predicted"/>
<dbReference type="InterPro" id="IPR015391">
    <property type="entry name" value="SurA_N"/>
</dbReference>
<dbReference type="Pfam" id="PF09312">
    <property type="entry name" value="SurA_N"/>
    <property type="match status" value="1"/>
</dbReference>
<protein>
    <submittedName>
        <fullName evidence="5">Molecular chaperone SurA</fullName>
    </submittedName>
</protein>
<dbReference type="GO" id="GO:0003755">
    <property type="term" value="F:peptidyl-prolyl cis-trans isomerase activity"/>
    <property type="evidence" value="ECO:0007669"/>
    <property type="project" value="UniProtKB-KW"/>
</dbReference>
<keyword evidence="2" id="KW-0697">Rotamase</keyword>
<reference evidence="6" key="1">
    <citation type="journal article" date="2017" name="Int. J. Syst. Evol. Microbiol.">
        <title>Notoacmeibacter marinus gen. nov., sp. nov., isolated from the gut of a limpet and proposal of Notoacmeibacteraceae fam. nov. in the order Rhizobiales of the class Alphaproteobacteria.</title>
        <authorList>
            <person name="Huang Z."/>
            <person name="Guo F."/>
            <person name="Lai Q."/>
        </authorList>
    </citation>
    <scope>NUCLEOTIDE SEQUENCE [LARGE SCALE GENOMIC DNA]</scope>
    <source>
        <strain evidence="6">XMTR2A4</strain>
    </source>
</reference>
<evidence type="ECO:0000256" key="2">
    <source>
        <dbReference type="ARBA" id="ARBA00023110"/>
    </source>
</evidence>
<comment type="caution">
    <text evidence="5">The sequence shown here is derived from an EMBL/GenBank/DDBJ whole genome shotgun (WGS) entry which is preliminary data.</text>
</comment>
<dbReference type="InterPro" id="IPR050280">
    <property type="entry name" value="OMP_Chaperone_SurA"/>
</dbReference>
<accession>A0A231UTQ2</accession>
<keyword evidence="6" id="KW-1185">Reference proteome</keyword>
<evidence type="ECO:0000259" key="4">
    <source>
        <dbReference type="Pfam" id="PF09312"/>
    </source>
</evidence>
<keyword evidence="2" id="KW-0413">Isomerase</keyword>
<dbReference type="InterPro" id="IPR027304">
    <property type="entry name" value="Trigger_fact/SurA_dom_sf"/>
</dbReference>
<feature type="signal peptide" evidence="3">
    <location>
        <begin position="1"/>
        <end position="24"/>
    </location>
</feature>
<dbReference type="PANTHER" id="PTHR47637:SF1">
    <property type="entry name" value="CHAPERONE SURA"/>
    <property type="match status" value="1"/>
</dbReference>